<reference evidence="2 3" key="1">
    <citation type="journal article" date="2019" name="Nat. Med.">
        <title>A library of human gut bacterial isolates paired with longitudinal multiomics data enables mechanistic microbiome research.</title>
        <authorList>
            <person name="Poyet M."/>
            <person name="Groussin M."/>
            <person name="Gibbons S.M."/>
            <person name="Avila-Pacheco J."/>
            <person name="Jiang X."/>
            <person name="Kearney S.M."/>
            <person name="Perrotta A.R."/>
            <person name="Berdy B."/>
            <person name="Zhao S."/>
            <person name="Lieberman T.D."/>
            <person name="Swanson P.K."/>
            <person name="Smith M."/>
            <person name="Roesemann S."/>
            <person name="Alexander J.E."/>
            <person name="Rich S.A."/>
            <person name="Livny J."/>
            <person name="Vlamakis H."/>
            <person name="Clish C."/>
            <person name="Bullock K."/>
            <person name="Deik A."/>
            <person name="Scott J."/>
            <person name="Pierce K.A."/>
            <person name="Xavier R.J."/>
            <person name="Alm E.J."/>
        </authorList>
    </citation>
    <scope>NUCLEOTIDE SEQUENCE [LARGE SCALE GENOMIC DNA]</scope>
    <source>
        <strain evidence="2 3">BIOML-A2</strain>
    </source>
</reference>
<dbReference type="InterPro" id="IPR008869">
    <property type="entry name" value="MlaC/ttg2D"/>
</dbReference>
<dbReference type="EMBL" id="WNCL01000006">
    <property type="protein sequence ID" value="MTU42646.1"/>
    <property type="molecule type" value="Genomic_DNA"/>
</dbReference>
<dbReference type="PANTHER" id="PTHR36573">
    <property type="entry name" value="INTERMEMBRANE PHOSPHOLIPID TRANSPORT SYSTEM BINDING PROTEIN MLAC"/>
    <property type="match status" value="1"/>
</dbReference>
<organism evidence="2 3">
    <name type="scientific">Parasutterella excrementihominis</name>
    <dbReference type="NCBI Taxonomy" id="487175"/>
    <lineage>
        <taxon>Bacteria</taxon>
        <taxon>Pseudomonadati</taxon>
        <taxon>Pseudomonadota</taxon>
        <taxon>Betaproteobacteria</taxon>
        <taxon>Burkholderiales</taxon>
        <taxon>Sutterellaceae</taxon>
        <taxon>Parasutterella</taxon>
    </lineage>
</organism>
<dbReference type="PIRSF" id="PIRSF004649">
    <property type="entry name" value="MlaC"/>
    <property type="match status" value="1"/>
</dbReference>
<dbReference type="Gene3D" id="1.10.10.640">
    <property type="entry name" value="phospholipid-binding protein"/>
    <property type="match status" value="1"/>
</dbReference>
<dbReference type="AlphaFoldDB" id="A0A6I3RYS3"/>
<dbReference type="Proteomes" id="UP000462362">
    <property type="component" value="Unassembled WGS sequence"/>
</dbReference>
<dbReference type="RefSeq" id="WP_008810497.1">
    <property type="nucleotide sequence ID" value="NZ_CAJUON010000003.1"/>
</dbReference>
<accession>A0A6I3RYS3</accession>
<comment type="caution">
    <text evidence="2">The sequence shown here is derived from an EMBL/GenBank/DDBJ whole genome shotgun (WGS) entry which is preliminary data.</text>
</comment>
<evidence type="ECO:0000313" key="2">
    <source>
        <dbReference type="EMBL" id="MTU42646.1"/>
    </source>
</evidence>
<proteinExistence type="predicted"/>
<dbReference type="PANTHER" id="PTHR36573:SF1">
    <property type="entry name" value="INTERMEMBRANE PHOSPHOLIPID TRANSPORT SYSTEM BINDING PROTEIN MLAC"/>
    <property type="match status" value="1"/>
</dbReference>
<keyword evidence="1" id="KW-0732">Signal</keyword>
<gene>
    <name evidence="2" type="ORF">GMD42_03215</name>
</gene>
<evidence type="ECO:0000256" key="1">
    <source>
        <dbReference type="SAM" id="SignalP"/>
    </source>
</evidence>
<feature type="signal peptide" evidence="1">
    <location>
        <begin position="1"/>
        <end position="22"/>
    </location>
</feature>
<sequence length="208" mass="23121">MKKLISLIVVFFLSVFGVAATAEPSLAPEKLVMDVSTQVLDEIKKDPALAAADPAHVNQLVDKKILPYTDFATMTRMAVGPSWRKANEAQRKEIMQLFRTLLVAVYSGALKEANNYTVEPAKSRPSNDPRLTIVRTRLVASQRDPIQLDYRLMNTGKDWKIFDVCVGGVWLVENYRSQFASVIGNSGLTGLIAQLKDRVQKLEANKGK</sequence>
<dbReference type="Pfam" id="PF05494">
    <property type="entry name" value="MlaC"/>
    <property type="match status" value="1"/>
</dbReference>
<name>A0A6I3RYS3_9BURK</name>
<dbReference type="Gene3D" id="3.10.450.50">
    <property type="match status" value="1"/>
</dbReference>
<dbReference type="GeneID" id="43349281"/>
<protein>
    <submittedName>
        <fullName evidence="2">ABC transporter substrate-binding protein</fullName>
    </submittedName>
</protein>
<evidence type="ECO:0000313" key="3">
    <source>
        <dbReference type="Proteomes" id="UP000462362"/>
    </source>
</evidence>
<feature type="chain" id="PRO_5035227275" evidence="1">
    <location>
        <begin position="23"/>
        <end position="208"/>
    </location>
</feature>